<dbReference type="EMBL" id="PQXL01000357">
    <property type="protein sequence ID" value="THV46817.1"/>
    <property type="molecule type" value="Genomic_DNA"/>
</dbReference>
<accession>A0A4S8QNZ2</accession>
<dbReference type="AlphaFoldDB" id="A0A4S8QNZ2"/>
<name>A0A4S8QNZ2_9HELO</name>
<gene>
    <name evidence="1" type="ORF">BGAL_0357g00020</name>
</gene>
<protein>
    <submittedName>
        <fullName evidence="1">Uncharacterized protein</fullName>
    </submittedName>
</protein>
<dbReference type="Proteomes" id="UP000308671">
    <property type="component" value="Unassembled WGS sequence"/>
</dbReference>
<keyword evidence="2" id="KW-1185">Reference proteome</keyword>
<evidence type="ECO:0000313" key="2">
    <source>
        <dbReference type="Proteomes" id="UP000308671"/>
    </source>
</evidence>
<organism evidence="1 2">
    <name type="scientific">Botrytis galanthina</name>
    <dbReference type="NCBI Taxonomy" id="278940"/>
    <lineage>
        <taxon>Eukaryota</taxon>
        <taxon>Fungi</taxon>
        <taxon>Dikarya</taxon>
        <taxon>Ascomycota</taxon>
        <taxon>Pezizomycotina</taxon>
        <taxon>Leotiomycetes</taxon>
        <taxon>Helotiales</taxon>
        <taxon>Sclerotiniaceae</taxon>
        <taxon>Botrytis</taxon>
    </lineage>
</organism>
<sequence>MLVFASKEMSEGKAGGNTPCLHRNAYLNLRTTNTPPQKSLIKRYMPGIYDLKDPFVEMSCRSLENIDVPCQLMEGPVQGGACTDRFTFTTSPAPSTVNQLTFKESRRPKKLHGLLECNRVNTLGMRIGEH</sequence>
<proteinExistence type="predicted"/>
<comment type="caution">
    <text evidence="1">The sequence shown here is derived from an EMBL/GenBank/DDBJ whole genome shotgun (WGS) entry which is preliminary data.</text>
</comment>
<evidence type="ECO:0000313" key="1">
    <source>
        <dbReference type="EMBL" id="THV46817.1"/>
    </source>
</evidence>
<reference evidence="1 2" key="1">
    <citation type="submission" date="2017-12" db="EMBL/GenBank/DDBJ databases">
        <title>Comparative genomics of Botrytis spp.</title>
        <authorList>
            <person name="Valero-Jimenez C.A."/>
            <person name="Tapia P."/>
            <person name="Veloso J."/>
            <person name="Silva-Moreno E."/>
            <person name="Staats M."/>
            <person name="Valdes J.H."/>
            <person name="Van Kan J.A.L."/>
        </authorList>
    </citation>
    <scope>NUCLEOTIDE SEQUENCE [LARGE SCALE GENOMIC DNA]</scope>
    <source>
        <strain evidence="1 2">MUCL435</strain>
    </source>
</reference>